<gene>
    <name evidence="2" type="ORF">EDB92DRAFT_1917182</name>
</gene>
<protein>
    <submittedName>
        <fullName evidence="2">Uncharacterized protein</fullName>
    </submittedName>
</protein>
<evidence type="ECO:0000313" key="3">
    <source>
        <dbReference type="Proteomes" id="UP001201163"/>
    </source>
</evidence>
<evidence type="ECO:0000313" key="2">
    <source>
        <dbReference type="EMBL" id="KAH8977451.1"/>
    </source>
</evidence>
<keyword evidence="3" id="KW-1185">Reference proteome</keyword>
<dbReference type="AlphaFoldDB" id="A0AAD4L841"/>
<proteinExistence type="predicted"/>
<sequence>MFSAKLCEHHSVPHSSSSSSLPCIISSVVSPPLRISPRTFFLHISTRLHPNRLTSKTAEQMITSAGRFFSSMLRNFFCLPLVSRDENVIPRAVCYEQGRNVTTELFVAFWIGAVRRGDGHLDRKKKSLHCRQWHRKRRNSRRESNRRRVCDYSSFSDAALLRENDCFGRDTGISSVDGPESAAMQGRGFEAGRADEHART</sequence>
<comment type="caution">
    <text evidence="2">The sequence shown here is derived from an EMBL/GenBank/DDBJ whole genome shotgun (WGS) entry which is preliminary data.</text>
</comment>
<reference evidence="2" key="1">
    <citation type="submission" date="2022-01" db="EMBL/GenBank/DDBJ databases">
        <title>Comparative genomics reveals a dynamic genome evolution in the ectomycorrhizal milk-cap (Lactarius) mushrooms.</title>
        <authorList>
            <consortium name="DOE Joint Genome Institute"/>
            <person name="Lebreton A."/>
            <person name="Tang N."/>
            <person name="Kuo A."/>
            <person name="LaButti K."/>
            <person name="Drula E."/>
            <person name="Barry K."/>
            <person name="Clum A."/>
            <person name="Lipzen A."/>
            <person name="Mousain D."/>
            <person name="Ng V."/>
            <person name="Wang R."/>
            <person name="Wang X."/>
            <person name="Dai Y."/>
            <person name="Henrissat B."/>
            <person name="Grigoriev I.V."/>
            <person name="Guerin-Laguette A."/>
            <person name="Yu F."/>
            <person name="Martin F.M."/>
        </authorList>
    </citation>
    <scope>NUCLEOTIDE SEQUENCE</scope>
    <source>
        <strain evidence="2">QP</strain>
    </source>
</reference>
<dbReference type="EMBL" id="JAKELL010000311">
    <property type="protein sequence ID" value="KAH8977451.1"/>
    <property type="molecule type" value="Genomic_DNA"/>
</dbReference>
<feature type="compositionally biased region" description="Basic and acidic residues" evidence="1">
    <location>
        <begin position="190"/>
        <end position="200"/>
    </location>
</feature>
<accession>A0AAD4L841</accession>
<organism evidence="2 3">
    <name type="scientific">Lactarius akahatsu</name>
    <dbReference type="NCBI Taxonomy" id="416441"/>
    <lineage>
        <taxon>Eukaryota</taxon>
        <taxon>Fungi</taxon>
        <taxon>Dikarya</taxon>
        <taxon>Basidiomycota</taxon>
        <taxon>Agaricomycotina</taxon>
        <taxon>Agaricomycetes</taxon>
        <taxon>Russulales</taxon>
        <taxon>Russulaceae</taxon>
        <taxon>Lactarius</taxon>
    </lineage>
</organism>
<feature type="region of interest" description="Disordered" evidence="1">
    <location>
        <begin position="172"/>
        <end position="200"/>
    </location>
</feature>
<name>A0AAD4L841_9AGAM</name>
<evidence type="ECO:0000256" key="1">
    <source>
        <dbReference type="SAM" id="MobiDB-lite"/>
    </source>
</evidence>
<dbReference type="Proteomes" id="UP001201163">
    <property type="component" value="Unassembled WGS sequence"/>
</dbReference>